<reference evidence="2" key="1">
    <citation type="submission" date="2022-11" db="EMBL/GenBank/DDBJ databases">
        <authorList>
            <person name="Kikuchi T."/>
        </authorList>
    </citation>
    <scope>NUCLEOTIDE SEQUENCE</scope>
    <source>
        <strain evidence="2">PS1010</strain>
    </source>
</reference>
<feature type="transmembrane region" description="Helical" evidence="1">
    <location>
        <begin position="205"/>
        <end position="226"/>
    </location>
</feature>
<dbReference type="AlphaFoldDB" id="A0A9P1IYX0"/>
<comment type="caution">
    <text evidence="2">The sequence shown here is derived from an EMBL/GenBank/DDBJ whole genome shotgun (WGS) entry which is preliminary data.</text>
</comment>
<keyword evidence="1" id="KW-1133">Transmembrane helix</keyword>
<evidence type="ECO:0000313" key="2">
    <source>
        <dbReference type="EMBL" id="CAI5453241.1"/>
    </source>
</evidence>
<protein>
    <submittedName>
        <fullName evidence="2">Uncharacterized protein</fullName>
    </submittedName>
</protein>
<dbReference type="PANTHER" id="PTHR47405">
    <property type="entry name" value="SERPENTINE RECEPTOR, CLASS H-RELATED"/>
    <property type="match status" value="1"/>
</dbReference>
<sequence>MTTPPWMSLCGFGIIHDYPANSVGLFLIFLLSSAATIRILLEHRMECLVSFIPRKFYLFAKSINYFYTLTQFLVIFSYIYSYQDFRNQMDLKIRIDKENGPLPNFIFCENCLVFNLDSSKSIIFALTATFSAVIAAISIILMALASYHALSSNTTMFSKSTMIIQKSFLRSLFIQLGVHIIFLVSPIIFFFSAFLLKLSMEKWQIVIHFLTLCFFQHGSFSTIAMLSTNKQLKRNLNQIIRKISQRSKLTSKNESMANTASFVFQQMNRRNTRTS</sequence>
<keyword evidence="1" id="KW-0472">Membrane</keyword>
<evidence type="ECO:0000313" key="3">
    <source>
        <dbReference type="Proteomes" id="UP001152747"/>
    </source>
</evidence>
<feature type="transmembrane region" description="Helical" evidence="1">
    <location>
        <begin position="20"/>
        <end position="41"/>
    </location>
</feature>
<feature type="transmembrane region" description="Helical" evidence="1">
    <location>
        <begin position="62"/>
        <end position="80"/>
    </location>
</feature>
<dbReference type="EMBL" id="CANHGI010000005">
    <property type="protein sequence ID" value="CAI5453241.1"/>
    <property type="molecule type" value="Genomic_DNA"/>
</dbReference>
<evidence type="ECO:0000256" key="1">
    <source>
        <dbReference type="SAM" id="Phobius"/>
    </source>
</evidence>
<proteinExistence type="predicted"/>
<dbReference type="Proteomes" id="UP001152747">
    <property type="component" value="Unassembled WGS sequence"/>
</dbReference>
<gene>
    <name evidence="2" type="ORF">CAMP_LOCUS15878</name>
</gene>
<feature type="transmembrane region" description="Helical" evidence="1">
    <location>
        <begin position="122"/>
        <end position="147"/>
    </location>
</feature>
<keyword evidence="1" id="KW-0812">Transmembrane</keyword>
<feature type="transmembrane region" description="Helical" evidence="1">
    <location>
        <begin position="168"/>
        <end position="193"/>
    </location>
</feature>
<dbReference type="InterPro" id="IPR019422">
    <property type="entry name" value="7TM_GPCR_serpentine_rcpt_Srh"/>
</dbReference>
<accession>A0A9P1IYX0</accession>
<organism evidence="2 3">
    <name type="scientific">Caenorhabditis angaria</name>
    <dbReference type="NCBI Taxonomy" id="860376"/>
    <lineage>
        <taxon>Eukaryota</taxon>
        <taxon>Metazoa</taxon>
        <taxon>Ecdysozoa</taxon>
        <taxon>Nematoda</taxon>
        <taxon>Chromadorea</taxon>
        <taxon>Rhabditida</taxon>
        <taxon>Rhabditina</taxon>
        <taxon>Rhabditomorpha</taxon>
        <taxon>Rhabditoidea</taxon>
        <taxon>Rhabditidae</taxon>
        <taxon>Peloderinae</taxon>
        <taxon>Caenorhabditis</taxon>
    </lineage>
</organism>
<keyword evidence="3" id="KW-1185">Reference proteome</keyword>
<dbReference type="Pfam" id="PF10318">
    <property type="entry name" value="7TM_GPCR_Srh"/>
    <property type="match status" value="1"/>
</dbReference>
<name>A0A9P1IYX0_9PELO</name>